<name>A0AAF0Y314_9TREE</name>
<evidence type="ECO:0000256" key="1">
    <source>
        <dbReference type="SAM" id="MobiDB-lite"/>
    </source>
</evidence>
<keyword evidence="2" id="KW-0732">Signal</keyword>
<feature type="signal peptide" evidence="2">
    <location>
        <begin position="1"/>
        <end position="16"/>
    </location>
</feature>
<dbReference type="EMBL" id="CP086715">
    <property type="protein sequence ID" value="WOO79117.1"/>
    <property type="molecule type" value="Genomic_DNA"/>
</dbReference>
<feature type="chain" id="PRO_5041974636" description="Extracellular membrane protein CFEM domain-containing protein" evidence="2">
    <location>
        <begin position="17"/>
        <end position="154"/>
    </location>
</feature>
<evidence type="ECO:0000313" key="3">
    <source>
        <dbReference type="EMBL" id="WOO79117.1"/>
    </source>
</evidence>
<proteinExistence type="predicted"/>
<dbReference type="Proteomes" id="UP000827549">
    <property type="component" value="Chromosome 2"/>
</dbReference>
<evidence type="ECO:0008006" key="5">
    <source>
        <dbReference type="Google" id="ProtNLM"/>
    </source>
</evidence>
<sequence>MLAAALLLTAVAGTAAQTTSMAPQDMSAIGKCWGFCQNVLNNDNGIEQCLPNATAPLKQCVDCLGAIPNIDPKLYGPFQQVLQQCENDGGSGHGGGIGAEQGTPSASTPTVYISTSVTPNNPLTGAVAPISSSSGFITGSTGSAAPATTSTTKE</sequence>
<reference evidence="3" key="1">
    <citation type="submission" date="2023-10" db="EMBL/GenBank/DDBJ databases">
        <authorList>
            <person name="Noh H."/>
        </authorList>
    </citation>
    <scope>NUCLEOTIDE SEQUENCE</scope>
    <source>
        <strain evidence="3">DUCC4014</strain>
    </source>
</reference>
<dbReference type="RefSeq" id="XP_062625149.1">
    <property type="nucleotide sequence ID" value="XM_062769165.1"/>
</dbReference>
<dbReference type="AlphaFoldDB" id="A0AAF0Y314"/>
<gene>
    <name evidence="3" type="ORF">LOC62_02G002653</name>
</gene>
<dbReference type="GeneID" id="87805900"/>
<accession>A0AAF0Y314</accession>
<feature type="region of interest" description="Disordered" evidence="1">
    <location>
        <begin position="86"/>
        <end position="114"/>
    </location>
</feature>
<feature type="compositionally biased region" description="Polar residues" evidence="1">
    <location>
        <begin position="103"/>
        <end position="114"/>
    </location>
</feature>
<evidence type="ECO:0000256" key="2">
    <source>
        <dbReference type="SAM" id="SignalP"/>
    </source>
</evidence>
<evidence type="ECO:0000313" key="4">
    <source>
        <dbReference type="Proteomes" id="UP000827549"/>
    </source>
</evidence>
<protein>
    <recommendedName>
        <fullName evidence="5">Extracellular membrane protein CFEM domain-containing protein</fullName>
    </recommendedName>
</protein>
<keyword evidence="4" id="KW-1185">Reference proteome</keyword>
<feature type="compositionally biased region" description="Gly residues" evidence="1">
    <location>
        <begin position="89"/>
        <end position="99"/>
    </location>
</feature>
<organism evidence="3 4">
    <name type="scientific">Vanrija pseudolonga</name>
    <dbReference type="NCBI Taxonomy" id="143232"/>
    <lineage>
        <taxon>Eukaryota</taxon>
        <taxon>Fungi</taxon>
        <taxon>Dikarya</taxon>
        <taxon>Basidiomycota</taxon>
        <taxon>Agaricomycotina</taxon>
        <taxon>Tremellomycetes</taxon>
        <taxon>Trichosporonales</taxon>
        <taxon>Trichosporonaceae</taxon>
        <taxon>Vanrija</taxon>
    </lineage>
</organism>